<dbReference type="OrthoDB" id="73919at2759"/>
<feature type="compositionally biased region" description="Basic and acidic residues" evidence="1">
    <location>
        <begin position="343"/>
        <end position="353"/>
    </location>
</feature>
<feature type="compositionally biased region" description="Basic and acidic residues" evidence="1">
    <location>
        <begin position="259"/>
        <end position="275"/>
    </location>
</feature>
<evidence type="ECO:0000259" key="2">
    <source>
        <dbReference type="PROSITE" id="PS50003"/>
    </source>
</evidence>
<dbReference type="EMBL" id="AFBI03000036">
    <property type="protein sequence ID" value="EJW03528.1"/>
    <property type="molecule type" value="Genomic_DNA"/>
</dbReference>
<dbReference type="OMA" id="QENMRES"/>
<dbReference type="SMART" id="SM00233">
    <property type="entry name" value="PH"/>
    <property type="match status" value="1"/>
</dbReference>
<accession>J8ZV32</accession>
<name>J8ZV32_EDHAE</name>
<feature type="region of interest" description="Disordered" evidence="1">
    <location>
        <begin position="374"/>
        <end position="410"/>
    </location>
</feature>
<feature type="compositionally biased region" description="Polar residues" evidence="1">
    <location>
        <begin position="289"/>
        <end position="304"/>
    </location>
</feature>
<dbReference type="Gene3D" id="2.30.29.30">
    <property type="entry name" value="Pleckstrin-homology domain (PH domain)/Phosphotyrosine-binding domain (PTB)"/>
    <property type="match status" value="1"/>
</dbReference>
<feature type="compositionally biased region" description="Basic and acidic residues" evidence="1">
    <location>
        <begin position="394"/>
        <end position="410"/>
    </location>
</feature>
<evidence type="ECO:0000256" key="1">
    <source>
        <dbReference type="SAM" id="MobiDB-lite"/>
    </source>
</evidence>
<organism evidence="3 4">
    <name type="scientific">Edhazardia aedis (strain USNM 41457)</name>
    <name type="common">Microsporidian parasite</name>
    <dbReference type="NCBI Taxonomy" id="1003232"/>
    <lineage>
        <taxon>Eukaryota</taxon>
        <taxon>Fungi</taxon>
        <taxon>Fungi incertae sedis</taxon>
        <taxon>Microsporidia</taxon>
        <taxon>Edhazardia</taxon>
    </lineage>
</organism>
<feature type="compositionally biased region" description="Polar residues" evidence="1">
    <location>
        <begin position="331"/>
        <end position="342"/>
    </location>
</feature>
<feature type="domain" description="PH" evidence="2">
    <location>
        <begin position="491"/>
        <end position="589"/>
    </location>
</feature>
<dbReference type="InterPro" id="IPR011993">
    <property type="entry name" value="PH-like_dom_sf"/>
</dbReference>
<reference evidence="3 4" key="1">
    <citation type="submission" date="2011-08" db="EMBL/GenBank/DDBJ databases">
        <authorList>
            <person name="Liu Z.J."/>
            <person name="Shi F.L."/>
            <person name="Lu J.Q."/>
            <person name="Li M."/>
            <person name="Wang Z.L."/>
        </authorList>
    </citation>
    <scope>NUCLEOTIDE SEQUENCE [LARGE SCALE GENOMIC DNA]</scope>
    <source>
        <strain evidence="3 4">USNM 41457</strain>
    </source>
</reference>
<feature type="compositionally biased region" description="Basic and acidic residues" evidence="1">
    <location>
        <begin position="88"/>
        <end position="155"/>
    </location>
</feature>
<dbReference type="Proteomes" id="UP000003163">
    <property type="component" value="Unassembled WGS sequence"/>
</dbReference>
<evidence type="ECO:0000313" key="3">
    <source>
        <dbReference type="EMBL" id="EJW03528.1"/>
    </source>
</evidence>
<comment type="caution">
    <text evidence="3">The sequence shown here is derived from an EMBL/GenBank/DDBJ whole genome shotgun (WGS) entry which is preliminary data.</text>
</comment>
<sequence length="592" mass="68130">MKNLVDKGEKKLSKKLSNPFRRMNNDNLRKSRRKTIRMVDKEGNEEIVDKKSLKKVEENNKETDRISNGQEKIVKSDEMQQKSNTDNNTEKIDEKIESPKESNATEKITDENKSSEQQKIIEKPDDQTKSDENSEKGKIEEKKNENERSAKDSETKSQGNEAKKSKGKSPFLITDENNADEIAKNVAQSIPEEEKKELDKKAYIIANDMIGNKVNSNDKQIEEDLKDLKGYKAIQTENPNDTARWPPENLPIEPLEQPSNEKENSNNEKSKRVAIDETQNNEKFYVPQANRSSNTVDSSKNTAFAQIKDSNKDKKISSNSNEQKQNENKILTNKNETNASGEKTNRISNENESKTIGSESAVIGAGAYFKYEDGKTENRKPMSDNPLNNGKNTVQDKVDRSDVDIAKKEKSEKKKEVIEKEIIKKEKLAGNKKEYLAAGLVPPSHSAEKKLIPLVDDKVEETALHVNKELWIDTDVIDPDCELALDRRNGRLMYEGPIIKRRYFFSCFWHVRHFTLDKDGILRYYRNKNKEGKGHMNVLELKDMRRLDELNKNHSFRIILKHLDGEDILAFDDETERNMWALKLAEIRQNKI</sequence>
<dbReference type="VEuPathDB" id="MicrosporidiaDB:EDEG_02149"/>
<dbReference type="CDD" id="cd00821">
    <property type="entry name" value="PH"/>
    <property type="match status" value="1"/>
</dbReference>
<feature type="region of interest" description="Disordered" evidence="1">
    <location>
        <begin position="232"/>
        <end position="358"/>
    </location>
</feature>
<dbReference type="InParanoid" id="J8ZV32"/>
<gene>
    <name evidence="3" type="ORF">EDEG_02149</name>
</gene>
<reference evidence="4" key="2">
    <citation type="submission" date="2015-07" db="EMBL/GenBank/DDBJ databases">
        <title>Contrasting host-pathogen interactions and genome evolution in two generalist and specialist microsporidian pathogens of mosquitoes.</title>
        <authorList>
            <consortium name="The Broad Institute Genomics Platform"/>
            <consortium name="The Broad Institute Genome Sequencing Center for Infectious Disease"/>
            <person name="Cuomo C.A."/>
            <person name="Sanscrainte N.D."/>
            <person name="Goldberg J.M."/>
            <person name="Heiman D."/>
            <person name="Young S."/>
            <person name="Zeng Q."/>
            <person name="Becnel J.J."/>
            <person name="Birren B.W."/>
        </authorList>
    </citation>
    <scope>NUCLEOTIDE SEQUENCE [LARGE SCALE GENOMIC DNA]</scope>
    <source>
        <strain evidence="4">USNM 41457</strain>
    </source>
</reference>
<protein>
    <recommendedName>
        <fullName evidence="2">PH domain-containing protein</fullName>
    </recommendedName>
</protein>
<feature type="compositionally biased region" description="Basic and acidic residues" evidence="1">
    <location>
        <begin position="37"/>
        <end position="65"/>
    </location>
</feature>
<dbReference type="HOGENOM" id="CLU_460806_0_0_1"/>
<keyword evidence="4" id="KW-1185">Reference proteome</keyword>
<proteinExistence type="predicted"/>
<dbReference type="InterPro" id="IPR001849">
    <property type="entry name" value="PH_domain"/>
</dbReference>
<dbReference type="Pfam" id="PF00169">
    <property type="entry name" value="PH"/>
    <property type="match status" value="1"/>
</dbReference>
<feature type="compositionally biased region" description="Basic and acidic residues" evidence="1">
    <location>
        <begin position="1"/>
        <end position="11"/>
    </location>
</feature>
<dbReference type="AlphaFoldDB" id="J8ZV32"/>
<dbReference type="PROSITE" id="PS50003">
    <property type="entry name" value="PH_DOMAIN"/>
    <property type="match status" value="1"/>
</dbReference>
<dbReference type="SUPFAM" id="SSF50729">
    <property type="entry name" value="PH domain-like"/>
    <property type="match status" value="1"/>
</dbReference>
<feature type="region of interest" description="Disordered" evidence="1">
    <location>
        <begin position="1"/>
        <end position="197"/>
    </location>
</feature>
<evidence type="ECO:0000313" key="4">
    <source>
        <dbReference type="Proteomes" id="UP000003163"/>
    </source>
</evidence>